<gene>
    <name evidence="1" type="ORF">CMV30_17205</name>
</gene>
<dbReference type="CDD" id="cd14791">
    <property type="entry name" value="GH36"/>
    <property type="match status" value="1"/>
</dbReference>
<dbReference type="GO" id="GO:0004557">
    <property type="term" value="F:alpha-galactosidase activity"/>
    <property type="evidence" value="ECO:0007669"/>
    <property type="project" value="InterPro"/>
</dbReference>
<dbReference type="AlphaFoldDB" id="A0A290QBC1"/>
<evidence type="ECO:0000313" key="2">
    <source>
        <dbReference type="Proteomes" id="UP000217265"/>
    </source>
</evidence>
<dbReference type="EMBL" id="CP023344">
    <property type="protein sequence ID" value="ATC65547.1"/>
    <property type="molecule type" value="Genomic_DNA"/>
</dbReference>
<dbReference type="InterPro" id="IPR017853">
    <property type="entry name" value="GH"/>
</dbReference>
<evidence type="ECO:0000313" key="1">
    <source>
        <dbReference type="EMBL" id="ATC65547.1"/>
    </source>
</evidence>
<dbReference type="Gene3D" id="2.70.98.60">
    <property type="entry name" value="alpha-galactosidase from lactobacil brevis"/>
    <property type="match status" value="1"/>
</dbReference>
<dbReference type="Proteomes" id="UP000217265">
    <property type="component" value="Chromosome"/>
</dbReference>
<proteinExistence type="predicted"/>
<dbReference type="PRINTS" id="PR00743">
    <property type="entry name" value="GLHYDRLASE36"/>
</dbReference>
<dbReference type="InterPro" id="IPR038417">
    <property type="entry name" value="Alpga-gal_N_sf"/>
</dbReference>
<dbReference type="InterPro" id="IPR002252">
    <property type="entry name" value="Glyco_hydro_36"/>
</dbReference>
<accession>A0A290QBC1</accession>
<dbReference type="Pfam" id="PF02065">
    <property type="entry name" value="Melibiase"/>
    <property type="match status" value="1"/>
</dbReference>
<name>A0A290QBC1_9BACT</name>
<dbReference type="OrthoDB" id="9758822at2"/>
<reference evidence="1 2" key="1">
    <citation type="submission" date="2017-09" db="EMBL/GenBank/DDBJ databases">
        <title>Complete genome sequence of Verrucomicrobial strain HZ-65, isolated from freshwater.</title>
        <authorList>
            <person name="Choi A."/>
        </authorList>
    </citation>
    <scope>NUCLEOTIDE SEQUENCE [LARGE SCALE GENOMIC DNA]</scope>
    <source>
        <strain evidence="1 2">HZ-65</strain>
    </source>
</reference>
<dbReference type="GO" id="GO:0016052">
    <property type="term" value="P:carbohydrate catabolic process"/>
    <property type="evidence" value="ECO:0007669"/>
    <property type="project" value="InterPro"/>
</dbReference>
<dbReference type="KEGG" id="vbh:CMV30_17205"/>
<dbReference type="Gene3D" id="3.20.20.70">
    <property type="entry name" value="Aldolase class I"/>
    <property type="match status" value="1"/>
</dbReference>
<protein>
    <submittedName>
        <fullName evidence="1">Alpha-galactosidase</fullName>
    </submittedName>
</protein>
<organism evidence="1 2">
    <name type="scientific">Nibricoccus aquaticus</name>
    <dbReference type="NCBI Taxonomy" id="2576891"/>
    <lineage>
        <taxon>Bacteria</taxon>
        <taxon>Pseudomonadati</taxon>
        <taxon>Verrucomicrobiota</taxon>
        <taxon>Opitutia</taxon>
        <taxon>Opitutales</taxon>
        <taxon>Opitutaceae</taxon>
        <taxon>Nibricoccus</taxon>
    </lineage>
</organism>
<dbReference type="InterPro" id="IPR013785">
    <property type="entry name" value="Aldolase_TIM"/>
</dbReference>
<sequence>MPVLTQAEYVIGDLLVSYHAPADQPAAWGLRIIPAARREALVSPREWLDSPAIKQLPDPWNQTRAWEVDSLVHAHLRGDVLPGGYANGRTLRNSSTTADLRVHRHERKILENGHTLLRTTLAHPRGLRCTHELVVDPASGVATVQISAENTSTGSLTLDALDAFSLGGITPFASDDTAGRLRVHRCRSAWSAEGRLDTRSIEDLHLERSWTGHAVRTERFGQVGSLPVNGWFPFVAIEDRAAEVTWAIQLATPGTWHLELYRRADQFALGGGGADRLAGEWSKTLAPGETFLAPPAFLTAVTGNIDDVCDRLLLAMRVRACLPPREATLPIIFNEWCTSWGNPTHDSLVALAGRLAGSGVTYLVIDDGWAERPGNQFQQNGDWRVNRRAFPQGLRPTTDAIRAHGLVPGLWFEFEAINPGSDAWQETTHQLHRDGVPLQVGARRFWDFRDPWVHDFLAQRVIARLRDDGFGCLKIDCNDSIGPGVDGLESPGENLRQHLAGVQRFFERLRDELPDLVIENCSSGGHRLEPSMMALTSMSSFSDAHETPDIPLIAADLNRVVWSAQKQIWAVLRANDSLQRLSYSLAATFLGRMCLSGEVDRLSSPAWDFTRAAMNLYRQVTSLIRDGRFRADRCVGSSRQHPTGHQIVTITDVARRQLLIIWHCFDAPSLSIFAPDVDDAWHWKIHTQLCGPETEIELLENKLRWRKTLSWSGGVLWLIGSKKPESANQAESLRIE</sequence>
<dbReference type="SUPFAM" id="SSF51445">
    <property type="entry name" value="(Trans)glycosidases"/>
    <property type="match status" value="1"/>
</dbReference>
<keyword evidence="2" id="KW-1185">Reference proteome</keyword>